<dbReference type="PANTHER" id="PTHR10438:SF468">
    <property type="entry name" value="THIOREDOXIN-1-RELATED"/>
    <property type="match status" value="1"/>
</dbReference>
<reference evidence="2 3" key="1">
    <citation type="journal article" date="2015" name="Genome Announc.">
        <title>Expanding the biotechnology potential of lactobacilli through comparative genomics of 213 strains and associated genera.</title>
        <authorList>
            <person name="Sun Z."/>
            <person name="Harris H.M."/>
            <person name="McCann A."/>
            <person name="Guo C."/>
            <person name="Argimon S."/>
            <person name="Zhang W."/>
            <person name="Yang X."/>
            <person name="Jeffery I.B."/>
            <person name="Cooney J.C."/>
            <person name="Kagawa T.F."/>
            <person name="Liu W."/>
            <person name="Song Y."/>
            <person name="Salvetti E."/>
            <person name="Wrobel A."/>
            <person name="Rasinkangas P."/>
            <person name="Parkhill J."/>
            <person name="Rea M.C."/>
            <person name="O'Sullivan O."/>
            <person name="Ritari J."/>
            <person name="Douillard F.P."/>
            <person name="Paul Ross R."/>
            <person name="Yang R."/>
            <person name="Briner A.E."/>
            <person name="Felis G.E."/>
            <person name="de Vos W.M."/>
            <person name="Barrangou R."/>
            <person name="Klaenhammer T.R."/>
            <person name="Caufield P.W."/>
            <person name="Cui Y."/>
            <person name="Zhang H."/>
            <person name="O'Toole P.W."/>
        </authorList>
    </citation>
    <scope>NUCLEOTIDE SEQUENCE [LARGE SCALE GENOMIC DNA]</scope>
    <source>
        <strain evidence="2 3">DSM 14857</strain>
    </source>
</reference>
<name>A0A0R1SP89_9LACO</name>
<dbReference type="CDD" id="cd02947">
    <property type="entry name" value="TRX_family"/>
    <property type="match status" value="1"/>
</dbReference>
<gene>
    <name evidence="2" type="ORF">FC27_GL000017</name>
</gene>
<dbReference type="STRING" id="1423815.FC27_GL000017"/>
<dbReference type="SUPFAM" id="SSF52833">
    <property type="entry name" value="Thioredoxin-like"/>
    <property type="match status" value="1"/>
</dbReference>
<dbReference type="PROSITE" id="PS51352">
    <property type="entry name" value="THIOREDOXIN_2"/>
    <property type="match status" value="1"/>
</dbReference>
<comment type="caution">
    <text evidence="2">The sequence shown here is derived from an EMBL/GenBank/DDBJ whole genome shotgun (WGS) entry which is preliminary data.</text>
</comment>
<keyword evidence="3" id="KW-1185">Reference proteome</keyword>
<dbReference type="PANTHER" id="PTHR10438">
    <property type="entry name" value="THIOREDOXIN"/>
    <property type="match status" value="1"/>
</dbReference>
<protein>
    <submittedName>
        <fullName evidence="2">Thioredoxin</fullName>
    </submittedName>
</protein>
<feature type="domain" description="Thioredoxin" evidence="1">
    <location>
        <begin position="1"/>
        <end position="111"/>
    </location>
</feature>
<dbReference type="AlphaFoldDB" id="A0A0R1SP89"/>
<dbReference type="PATRIC" id="fig|1423815.3.peg.17"/>
<sequence length="112" mass="13293">MKNNMKKFEDFGQSDYKEVTKEGKYILFFYADWCPDCKFIEPKLPELEQEYSDFEWISFNRDNNMDTARELGIMGIPSFVIIENGQEIGRLVNKDRKTKEEVETFVNSVINK</sequence>
<accession>A0A0R1SP89</accession>
<dbReference type="InterPro" id="IPR050620">
    <property type="entry name" value="Thioredoxin_H-type-like"/>
</dbReference>
<dbReference type="InterPro" id="IPR036249">
    <property type="entry name" value="Thioredoxin-like_sf"/>
</dbReference>
<evidence type="ECO:0000259" key="1">
    <source>
        <dbReference type="PROSITE" id="PS51352"/>
    </source>
</evidence>
<dbReference type="Proteomes" id="UP000051647">
    <property type="component" value="Unassembled WGS sequence"/>
</dbReference>
<proteinExistence type="predicted"/>
<dbReference type="eggNOG" id="COG0526">
    <property type="taxonomic scope" value="Bacteria"/>
</dbReference>
<organism evidence="2 3">
    <name type="scientific">Companilactobacillus versmoldensis DSM 14857 = KCTC 3814</name>
    <dbReference type="NCBI Taxonomy" id="1423815"/>
    <lineage>
        <taxon>Bacteria</taxon>
        <taxon>Bacillati</taxon>
        <taxon>Bacillota</taxon>
        <taxon>Bacilli</taxon>
        <taxon>Lactobacillales</taxon>
        <taxon>Lactobacillaceae</taxon>
        <taxon>Companilactobacillus</taxon>
    </lineage>
</organism>
<dbReference type="InterPro" id="IPR013766">
    <property type="entry name" value="Thioredoxin_domain"/>
</dbReference>
<dbReference type="Gene3D" id="3.40.30.10">
    <property type="entry name" value="Glutaredoxin"/>
    <property type="match status" value="1"/>
</dbReference>
<dbReference type="EMBL" id="AZFA01000001">
    <property type="protein sequence ID" value="KRL68322.1"/>
    <property type="molecule type" value="Genomic_DNA"/>
</dbReference>
<evidence type="ECO:0000313" key="3">
    <source>
        <dbReference type="Proteomes" id="UP000051647"/>
    </source>
</evidence>
<evidence type="ECO:0000313" key="2">
    <source>
        <dbReference type="EMBL" id="KRL68322.1"/>
    </source>
</evidence>
<dbReference type="Pfam" id="PF00085">
    <property type="entry name" value="Thioredoxin"/>
    <property type="match status" value="1"/>
</dbReference>